<dbReference type="InterPro" id="IPR050486">
    <property type="entry name" value="Mannose-1P_guanyltransferase"/>
</dbReference>
<dbReference type="STRING" id="477680.SAMN05421788_106329"/>
<dbReference type="Pfam" id="PF00483">
    <property type="entry name" value="NTP_transferase"/>
    <property type="match status" value="1"/>
</dbReference>
<dbReference type="AlphaFoldDB" id="A0A173MF85"/>
<organism evidence="2 3">
    <name type="scientific">Filimonas lacunae</name>
    <dbReference type="NCBI Taxonomy" id="477680"/>
    <lineage>
        <taxon>Bacteria</taxon>
        <taxon>Pseudomonadati</taxon>
        <taxon>Bacteroidota</taxon>
        <taxon>Chitinophagia</taxon>
        <taxon>Chitinophagales</taxon>
        <taxon>Chitinophagaceae</taxon>
        <taxon>Filimonas</taxon>
    </lineage>
</organism>
<dbReference type="Gene3D" id="3.90.550.10">
    <property type="entry name" value="Spore Coat Polysaccharide Biosynthesis Protein SpsA, Chain A"/>
    <property type="match status" value="1"/>
</dbReference>
<keyword evidence="2" id="KW-0808">Transferase</keyword>
<dbReference type="SUPFAM" id="SSF53448">
    <property type="entry name" value="Nucleotide-diphospho-sugar transferases"/>
    <property type="match status" value="1"/>
</dbReference>
<keyword evidence="2" id="KW-0548">Nucleotidyltransferase</keyword>
<dbReference type="InterPro" id="IPR029044">
    <property type="entry name" value="Nucleotide-diphossugar_trans"/>
</dbReference>
<accession>A0A173MF85</accession>
<reference evidence="3" key="1">
    <citation type="submission" date="2017-01" db="EMBL/GenBank/DDBJ databases">
        <authorList>
            <person name="Varghese N."/>
            <person name="Submissions S."/>
        </authorList>
    </citation>
    <scope>NUCLEOTIDE SEQUENCE [LARGE SCALE GENOMIC DNA]</scope>
    <source>
        <strain evidence="3">DSM 21054</strain>
    </source>
</reference>
<dbReference type="PANTHER" id="PTHR22572">
    <property type="entry name" value="SUGAR-1-PHOSPHATE GUANYL TRANSFERASE"/>
    <property type="match status" value="1"/>
</dbReference>
<dbReference type="GO" id="GO:0016779">
    <property type="term" value="F:nucleotidyltransferase activity"/>
    <property type="evidence" value="ECO:0007669"/>
    <property type="project" value="UniProtKB-KW"/>
</dbReference>
<gene>
    <name evidence="2" type="ORF">SAMN05421788_106329</name>
</gene>
<dbReference type="Proteomes" id="UP000186917">
    <property type="component" value="Unassembled WGS sequence"/>
</dbReference>
<dbReference type="KEGG" id="fln:FLA_2279"/>
<dbReference type="EMBL" id="FTOR01000006">
    <property type="protein sequence ID" value="SIT25536.1"/>
    <property type="molecule type" value="Genomic_DNA"/>
</dbReference>
<evidence type="ECO:0000313" key="2">
    <source>
        <dbReference type="EMBL" id="SIT25536.1"/>
    </source>
</evidence>
<evidence type="ECO:0000259" key="1">
    <source>
        <dbReference type="Pfam" id="PF00483"/>
    </source>
</evidence>
<proteinExistence type="predicted"/>
<sequence>MITEAIVLAGGLGTRLRSAVPELPKCMAPVNGKPFLQYVITSLQQQGIEHFVFALGYKHDYFLSFLQQALPQGNYSISTEDEPLGTGGAIKHACRLVKSNTVLVTNGDTLFKGNVAQLSQFHQQQQAACTLLLKPMQQFDRFGVVETDVQGRITSFKEKQYYEQGFINAGMFALNIPAFVQEALPQKFSFEKDYLEALYQQRVMCGLVQDAYFIDIGIPEDYERVQTELAGV</sequence>
<evidence type="ECO:0000313" key="3">
    <source>
        <dbReference type="Proteomes" id="UP000186917"/>
    </source>
</evidence>
<feature type="domain" description="Nucleotidyl transferase" evidence="1">
    <location>
        <begin position="5"/>
        <end position="229"/>
    </location>
</feature>
<keyword evidence="3" id="KW-1185">Reference proteome</keyword>
<dbReference type="RefSeq" id="WP_076380516.1">
    <property type="nucleotide sequence ID" value="NZ_AP017422.1"/>
</dbReference>
<dbReference type="InterPro" id="IPR005835">
    <property type="entry name" value="NTP_transferase_dom"/>
</dbReference>
<name>A0A173MF85_9BACT</name>
<protein>
    <submittedName>
        <fullName evidence="2">D-glycero-alpha-D-manno-heptose 1-phosphate guanylyltransferase</fullName>
    </submittedName>
</protein>